<name>A0A9Q1CNW6_HOLLE</name>
<protein>
    <recommendedName>
        <fullName evidence="17">Membrane-associated tyrosine- and threonine-specific cdc2-inhibitory kinase</fullName>
        <ecNumber evidence="2">2.7.11.1</ecNumber>
    </recommendedName>
    <alternativeName>
        <fullName evidence="18">Myt1 kinase</fullName>
    </alternativeName>
</protein>
<feature type="transmembrane region" description="Helical" evidence="21">
    <location>
        <begin position="373"/>
        <end position="392"/>
    </location>
</feature>
<evidence type="ECO:0000256" key="7">
    <source>
        <dbReference type="ARBA" id="ARBA00022741"/>
    </source>
</evidence>
<feature type="compositionally biased region" description="Acidic residues" evidence="20">
    <location>
        <begin position="564"/>
        <end position="577"/>
    </location>
</feature>
<dbReference type="PANTHER" id="PTHR11042">
    <property type="entry name" value="EUKARYOTIC TRANSLATION INITIATION FACTOR 2-ALPHA KINASE EIF2-ALPHA KINASE -RELATED"/>
    <property type="match status" value="1"/>
</dbReference>
<evidence type="ECO:0000313" key="23">
    <source>
        <dbReference type="EMBL" id="KAJ8048173.1"/>
    </source>
</evidence>
<evidence type="ECO:0000256" key="2">
    <source>
        <dbReference type="ARBA" id="ARBA00012513"/>
    </source>
</evidence>
<dbReference type="SMART" id="SM00220">
    <property type="entry name" value="S_TKc"/>
    <property type="match status" value="1"/>
</dbReference>
<keyword evidence="9 19" id="KW-0067">ATP-binding</keyword>
<dbReference type="CDD" id="cd14050">
    <property type="entry name" value="PKc_Myt1"/>
    <property type="match status" value="1"/>
</dbReference>
<dbReference type="GO" id="GO:0005634">
    <property type="term" value="C:nucleus"/>
    <property type="evidence" value="ECO:0007669"/>
    <property type="project" value="TreeGrafter"/>
</dbReference>
<reference evidence="23" key="1">
    <citation type="submission" date="2021-10" db="EMBL/GenBank/DDBJ databases">
        <title>Tropical sea cucumber genome reveals ecological adaptation and Cuvierian tubules defense mechanism.</title>
        <authorList>
            <person name="Chen T."/>
        </authorList>
    </citation>
    <scope>NUCLEOTIDE SEQUENCE</scope>
    <source>
        <strain evidence="23">Nanhai2018</strain>
        <tissue evidence="23">Muscle</tissue>
    </source>
</reference>
<evidence type="ECO:0000256" key="21">
    <source>
        <dbReference type="SAM" id="Phobius"/>
    </source>
</evidence>
<dbReference type="Proteomes" id="UP001152320">
    <property type="component" value="Chromosome 1"/>
</dbReference>
<evidence type="ECO:0000256" key="4">
    <source>
        <dbReference type="ARBA" id="ARBA00022553"/>
    </source>
</evidence>
<dbReference type="InterPro" id="IPR000719">
    <property type="entry name" value="Prot_kinase_dom"/>
</dbReference>
<evidence type="ECO:0000313" key="24">
    <source>
        <dbReference type="Proteomes" id="UP001152320"/>
    </source>
</evidence>
<dbReference type="GO" id="GO:0046872">
    <property type="term" value="F:metal ion binding"/>
    <property type="evidence" value="ECO:0007669"/>
    <property type="project" value="UniProtKB-KW"/>
</dbReference>
<dbReference type="PANTHER" id="PTHR11042:SF183">
    <property type="entry name" value="MEMBRANE-ASSOCIATED TYROSINE- AND THREONINE-SPECIFIC CDC2-INHIBITORY KINASE"/>
    <property type="match status" value="1"/>
</dbReference>
<keyword evidence="3" id="KW-0723">Serine/threonine-protein kinase</keyword>
<organism evidence="23 24">
    <name type="scientific">Holothuria leucospilota</name>
    <name type="common">Black long sea cucumber</name>
    <name type="synonym">Mertensiothuria leucospilota</name>
    <dbReference type="NCBI Taxonomy" id="206669"/>
    <lineage>
        <taxon>Eukaryota</taxon>
        <taxon>Metazoa</taxon>
        <taxon>Echinodermata</taxon>
        <taxon>Eleutherozoa</taxon>
        <taxon>Echinozoa</taxon>
        <taxon>Holothuroidea</taxon>
        <taxon>Aspidochirotacea</taxon>
        <taxon>Aspidochirotida</taxon>
        <taxon>Holothuriidae</taxon>
        <taxon>Holothuria</taxon>
    </lineage>
</organism>
<feature type="compositionally biased region" description="Polar residues" evidence="20">
    <location>
        <begin position="509"/>
        <end position="541"/>
    </location>
</feature>
<feature type="domain" description="Protein kinase" evidence="22">
    <location>
        <begin position="105"/>
        <end position="353"/>
    </location>
</feature>
<dbReference type="InterPro" id="IPR008271">
    <property type="entry name" value="Ser/Thr_kinase_AS"/>
</dbReference>
<feature type="region of interest" description="Disordered" evidence="20">
    <location>
        <begin position="472"/>
        <end position="577"/>
    </location>
</feature>
<dbReference type="GO" id="GO:0004674">
    <property type="term" value="F:protein serine/threonine kinase activity"/>
    <property type="evidence" value="ECO:0007669"/>
    <property type="project" value="UniProtKB-KW"/>
</dbReference>
<dbReference type="InterPro" id="IPR017441">
    <property type="entry name" value="Protein_kinase_ATP_BS"/>
</dbReference>
<dbReference type="PROSITE" id="PS50011">
    <property type="entry name" value="PROTEIN_KINASE_DOM"/>
    <property type="match status" value="1"/>
</dbReference>
<dbReference type="InterPro" id="IPR011009">
    <property type="entry name" value="Kinase-like_dom_sf"/>
</dbReference>
<dbReference type="GO" id="GO:0005524">
    <property type="term" value="F:ATP binding"/>
    <property type="evidence" value="ECO:0007669"/>
    <property type="project" value="UniProtKB-UniRule"/>
</dbReference>
<comment type="catalytic activity">
    <reaction evidence="16">
        <text>L-seryl-[protein] + ATP = O-phospho-L-seryl-[protein] + ADP + H(+)</text>
        <dbReference type="Rhea" id="RHEA:17989"/>
        <dbReference type="Rhea" id="RHEA-COMP:9863"/>
        <dbReference type="Rhea" id="RHEA-COMP:11604"/>
        <dbReference type="ChEBI" id="CHEBI:15378"/>
        <dbReference type="ChEBI" id="CHEBI:29999"/>
        <dbReference type="ChEBI" id="CHEBI:30616"/>
        <dbReference type="ChEBI" id="CHEBI:83421"/>
        <dbReference type="ChEBI" id="CHEBI:456216"/>
        <dbReference type="EC" id="2.7.11.1"/>
    </reaction>
</comment>
<evidence type="ECO:0000256" key="8">
    <source>
        <dbReference type="ARBA" id="ARBA00022777"/>
    </source>
</evidence>
<dbReference type="EC" id="2.7.11.1" evidence="2"/>
<dbReference type="FunFam" id="3.30.200.20:FF:000280">
    <property type="entry name" value="membrane-associated tyrosine- and threonine-specific cdc2-inhibitory kinase"/>
    <property type="match status" value="1"/>
</dbReference>
<keyword evidence="21" id="KW-1133">Transmembrane helix</keyword>
<feature type="compositionally biased region" description="Polar residues" evidence="20">
    <location>
        <begin position="29"/>
        <end position="38"/>
    </location>
</feature>
<keyword evidence="24" id="KW-1185">Reference proteome</keyword>
<sequence length="577" mass="66199">MHQFRNSFMVPEHSLHSPRPTPQFFPEVSFSQKKLSSRTPDKGSAPPRPPYKSAPPVSRLFFNRSYEEDHVPRTVSFRSLESNASLLQSPHYNIKSGQLFFDQCFHLISKLGEGSFGEVFKVQSKEDGRFYAVKRSRERFRGEGDKKRKLEEVNKHESLRRHDNCVRFHRAWAERGHLYIQAELCKMSLREFCSLNHEIPEKLTMKYLVDLIQGVKHLHDNDLLHLDIKPDNIFIGMDGVCKLGDFGLTVDLRKGEIRDAQEGDPKYLAPELLEGKFGKPADVFSLGMTILEVATDLDLPRNGDGWHQLRRGNIPWDITGDVSPELRFIIERMLLPDYTKRPSIGQLFLLPKIQQVYRWRRKELFLHQLKNKFLHVLLVIWSFFVAIFYKIFTPLFSLKRRYFRSSATEVKPSKETRRPSDWDLSFSDDEIFESDVSNNSLGVPLSNSSFSSEDDAPKMPVSLSSKSRFRFAIPRTPKSGPRSAKPVPRSSSPITHLSPQRTLRFGGSPNVSAFRSPKGTPSGTPINSPQQTPSKTPSMESSMEEGCQEDSLWSSIGPRSLQMEFEEADDSDREQSF</sequence>
<evidence type="ECO:0000256" key="1">
    <source>
        <dbReference type="ARBA" id="ARBA00004395"/>
    </source>
</evidence>
<evidence type="ECO:0000256" key="13">
    <source>
        <dbReference type="ARBA" id="ARBA00023306"/>
    </source>
</evidence>
<evidence type="ECO:0000256" key="18">
    <source>
        <dbReference type="ARBA" id="ARBA00084081"/>
    </source>
</evidence>
<evidence type="ECO:0000259" key="22">
    <source>
        <dbReference type="PROSITE" id="PS50011"/>
    </source>
</evidence>
<keyword evidence="13" id="KW-0131">Cell cycle</keyword>
<dbReference type="Gene3D" id="3.30.200.20">
    <property type="entry name" value="Phosphorylase Kinase, domain 1"/>
    <property type="match status" value="1"/>
</dbReference>
<evidence type="ECO:0000256" key="6">
    <source>
        <dbReference type="ARBA" id="ARBA00022723"/>
    </source>
</evidence>
<dbReference type="PROSITE" id="PS00108">
    <property type="entry name" value="PROTEIN_KINASE_ST"/>
    <property type="match status" value="1"/>
</dbReference>
<dbReference type="OrthoDB" id="5337378at2759"/>
<keyword evidence="7 19" id="KW-0547">Nucleotide-binding</keyword>
<dbReference type="PROSITE" id="PS00107">
    <property type="entry name" value="PROTEIN_KINASE_ATP"/>
    <property type="match status" value="1"/>
</dbReference>
<dbReference type="FunFam" id="1.10.510.10:FF:000315">
    <property type="entry name" value="membrane-associated tyrosine- and threonine-specific cdc2-inhibitory kinase"/>
    <property type="match status" value="1"/>
</dbReference>
<evidence type="ECO:0000256" key="10">
    <source>
        <dbReference type="ARBA" id="ARBA00022842"/>
    </source>
</evidence>
<dbReference type="GO" id="GO:0051321">
    <property type="term" value="P:meiotic cell cycle"/>
    <property type="evidence" value="ECO:0007669"/>
    <property type="project" value="TreeGrafter"/>
</dbReference>
<keyword evidence="21" id="KW-0812">Transmembrane</keyword>
<keyword evidence="11" id="KW-0333">Golgi apparatus</keyword>
<feature type="binding site" evidence="19">
    <location>
        <position position="134"/>
    </location>
    <ligand>
        <name>ATP</name>
        <dbReference type="ChEBI" id="CHEBI:30616"/>
    </ligand>
</feature>
<dbReference type="InterPro" id="IPR050339">
    <property type="entry name" value="CC_SR_Kinase"/>
</dbReference>
<keyword evidence="6" id="KW-0479">Metal-binding</keyword>
<comment type="similarity">
    <text evidence="14">Belongs to the protein kinase superfamily. Ser/Thr protein kinase family. GCN2 subfamily.</text>
</comment>
<feature type="region of interest" description="Disordered" evidence="20">
    <location>
        <begin position="1"/>
        <end position="56"/>
    </location>
</feature>
<dbReference type="Pfam" id="PF00069">
    <property type="entry name" value="Pkinase"/>
    <property type="match status" value="1"/>
</dbReference>
<keyword evidence="8 23" id="KW-0418">Kinase</keyword>
<evidence type="ECO:0000256" key="14">
    <source>
        <dbReference type="ARBA" id="ARBA00037982"/>
    </source>
</evidence>
<evidence type="ECO:0000256" key="19">
    <source>
        <dbReference type="PROSITE-ProRule" id="PRU10141"/>
    </source>
</evidence>
<comment type="catalytic activity">
    <reaction evidence="15">
        <text>L-threonyl-[protein] + ATP = O-phospho-L-threonyl-[protein] + ADP + H(+)</text>
        <dbReference type="Rhea" id="RHEA:46608"/>
        <dbReference type="Rhea" id="RHEA-COMP:11060"/>
        <dbReference type="Rhea" id="RHEA-COMP:11605"/>
        <dbReference type="ChEBI" id="CHEBI:15378"/>
        <dbReference type="ChEBI" id="CHEBI:30013"/>
        <dbReference type="ChEBI" id="CHEBI:30616"/>
        <dbReference type="ChEBI" id="CHEBI:61977"/>
        <dbReference type="ChEBI" id="CHEBI:456216"/>
        <dbReference type="EC" id="2.7.11.1"/>
    </reaction>
</comment>
<gene>
    <name evidence="23" type="ORF">HOLleu_00369</name>
</gene>
<evidence type="ECO:0000256" key="12">
    <source>
        <dbReference type="ARBA" id="ARBA00023136"/>
    </source>
</evidence>
<keyword evidence="5" id="KW-0808">Transferase</keyword>
<dbReference type="GO" id="GO:0110031">
    <property type="term" value="P:negative regulation of G2/MI transition of meiotic cell cycle"/>
    <property type="evidence" value="ECO:0007669"/>
    <property type="project" value="TreeGrafter"/>
</dbReference>
<feature type="compositionally biased region" description="Polar residues" evidence="20">
    <location>
        <begin position="489"/>
        <end position="501"/>
    </location>
</feature>
<dbReference type="GO" id="GO:0000139">
    <property type="term" value="C:Golgi membrane"/>
    <property type="evidence" value="ECO:0007669"/>
    <property type="project" value="UniProtKB-SubCell"/>
</dbReference>
<evidence type="ECO:0000256" key="5">
    <source>
        <dbReference type="ARBA" id="ARBA00022679"/>
    </source>
</evidence>
<dbReference type="SUPFAM" id="SSF56112">
    <property type="entry name" value="Protein kinase-like (PK-like)"/>
    <property type="match status" value="1"/>
</dbReference>
<comment type="subcellular location">
    <subcellularLocation>
        <location evidence="1">Golgi apparatus membrane</location>
        <topology evidence="1">Peripheral membrane protein</topology>
    </subcellularLocation>
</comment>
<dbReference type="Gene3D" id="1.10.510.10">
    <property type="entry name" value="Transferase(Phosphotransferase) domain 1"/>
    <property type="match status" value="1"/>
</dbReference>
<evidence type="ECO:0000256" key="15">
    <source>
        <dbReference type="ARBA" id="ARBA00047899"/>
    </source>
</evidence>
<dbReference type="EMBL" id="JAIZAY010000001">
    <property type="protein sequence ID" value="KAJ8048173.1"/>
    <property type="molecule type" value="Genomic_DNA"/>
</dbReference>
<evidence type="ECO:0000256" key="9">
    <source>
        <dbReference type="ARBA" id="ARBA00022840"/>
    </source>
</evidence>
<evidence type="ECO:0000256" key="11">
    <source>
        <dbReference type="ARBA" id="ARBA00023034"/>
    </source>
</evidence>
<evidence type="ECO:0000256" key="16">
    <source>
        <dbReference type="ARBA" id="ARBA00048679"/>
    </source>
</evidence>
<accession>A0A9Q1CNW6</accession>
<evidence type="ECO:0000256" key="3">
    <source>
        <dbReference type="ARBA" id="ARBA00022527"/>
    </source>
</evidence>
<comment type="caution">
    <text evidence="23">The sequence shown here is derived from an EMBL/GenBank/DDBJ whole genome shotgun (WGS) entry which is preliminary data.</text>
</comment>
<evidence type="ECO:0000256" key="17">
    <source>
        <dbReference type="ARBA" id="ARBA00074601"/>
    </source>
</evidence>
<keyword evidence="10" id="KW-0460">Magnesium</keyword>
<evidence type="ECO:0000256" key="20">
    <source>
        <dbReference type="SAM" id="MobiDB-lite"/>
    </source>
</evidence>
<keyword evidence="4" id="KW-0597">Phosphoprotein</keyword>
<keyword evidence="12 21" id="KW-0472">Membrane</keyword>
<proteinExistence type="inferred from homology"/>
<dbReference type="AlphaFoldDB" id="A0A9Q1CNW6"/>